<feature type="compositionally biased region" description="Basic residues" evidence="2">
    <location>
        <begin position="290"/>
        <end position="300"/>
    </location>
</feature>
<evidence type="ECO:0000256" key="2">
    <source>
        <dbReference type="SAM" id="MobiDB-lite"/>
    </source>
</evidence>
<keyword evidence="1" id="KW-0863">Zinc-finger</keyword>
<comment type="caution">
    <text evidence="4">The sequence shown here is derived from an EMBL/GenBank/DDBJ whole genome shotgun (WGS) entry which is preliminary data.</text>
</comment>
<evidence type="ECO:0000313" key="4">
    <source>
        <dbReference type="EMBL" id="MED6175226.1"/>
    </source>
</evidence>
<feature type="region of interest" description="Disordered" evidence="2">
    <location>
        <begin position="272"/>
        <end position="370"/>
    </location>
</feature>
<feature type="domain" description="CCHC-type" evidence="3">
    <location>
        <begin position="201"/>
        <end position="214"/>
    </location>
</feature>
<dbReference type="EMBL" id="JASCZI010152035">
    <property type="protein sequence ID" value="MED6175226.1"/>
    <property type="molecule type" value="Genomic_DNA"/>
</dbReference>
<feature type="region of interest" description="Disordered" evidence="2">
    <location>
        <begin position="1"/>
        <end position="38"/>
    </location>
</feature>
<evidence type="ECO:0000313" key="5">
    <source>
        <dbReference type="Proteomes" id="UP001341840"/>
    </source>
</evidence>
<keyword evidence="1" id="KW-0862">Zinc</keyword>
<reference evidence="4 5" key="1">
    <citation type="journal article" date="2023" name="Plants (Basel)">
        <title>Bridging the Gap: Combining Genomics and Transcriptomics Approaches to Understand Stylosanthes scabra, an Orphan Legume from the Brazilian Caatinga.</title>
        <authorList>
            <person name="Ferreira-Neto J.R.C."/>
            <person name="da Silva M.D."/>
            <person name="Binneck E."/>
            <person name="de Melo N.F."/>
            <person name="da Silva R.H."/>
            <person name="de Melo A.L.T.M."/>
            <person name="Pandolfi V."/>
            <person name="Bustamante F.O."/>
            <person name="Brasileiro-Vidal A.C."/>
            <person name="Benko-Iseppon A.M."/>
        </authorList>
    </citation>
    <scope>NUCLEOTIDE SEQUENCE [LARGE SCALE GENOMIC DNA]</scope>
    <source>
        <tissue evidence="4">Leaves</tissue>
    </source>
</reference>
<sequence>MSDGDTTAGKKAAQKPSLERLNTKKAKPNDDEVIPDASVGIQTVMENTEIAVETTKATGSQNIMPNSEKTTSYKDSLMRDDPGMVLSPDEIVQMVAKDYEEFDFEGKESVDTSPFNPKPTIEVTLEEYDSWCKPWKSSLIVKLLRKTLGFRSIESWILRQWKRQGDVRVMDLSGDYFLLVPVIDVLGRDFKVEYEGLHLICFGCGKYGHRIEQCLSVPKKVSPPPATVMEVSGDTLNKEGADLQEPMIDSNSNSNSTENLELNVTVDLELNDSTIDDNPNSFGPWMLAKKNQRRRTRSAPRSKEDSHHGHSTQVGSRFSVLGHDKHDEDGPNRNKKPEPSSTLKPNFADRVKKTMGNKPDPKSHSLKGVVSKVHSPHLANSKGNSTKSSLITQGIQGTHSEVNHGDSKMQASASIDNQRIKDDYRLSLELINQARYLQDFNQVECGMGAMSKVYLPSSEDARIAKLIQDKQMRDTLINEP</sequence>
<evidence type="ECO:0000256" key="1">
    <source>
        <dbReference type="PROSITE-ProRule" id="PRU00047"/>
    </source>
</evidence>
<keyword evidence="5" id="KW-1185">Reference proteome</keyword>
<protein>
    <recommendedName>
        <fullName evidence="3">CCHC-type domain-containing protein</fullName>
    </recommendedName>
</protein>
<organism evidence="4 5">
    <name type="scientific">Stylosanthes scabra</name>
    <dbReference type="NCBI Taxonomy" id="79078"/>
    <lineage>
        <taxon>Eukaryota</taxon>
        <taxon>Viridiplantae</taxon>
        <taxon>Streptophyta</taxon>
        <taxon>Embryophyta</taxon>
        <taxon>Tracheophyta</taxon>
        <taxon>Spermatophyta</taxon>
        <taxon>Magnoliopsida</taxon>
        <taxon>eudicotyledons</taxon>
        <taxon>Gunneridae</taxon>
        <taxon>Pentapetalae</taxon>
        <taxon>rosids</taxon>
        <taxon>fabids</taxon>
        <taxon>Fabales</taxon>
        <taxon>Fabaceae</taxon>
        <taxon>Papilionoideae</taxon>
        <taxon>50 kb inversion clade</taxon>
        <taxon>dalbergioids sensu lato</taxon>
        <taxon>Dalbergieae</taxon>
        <taxon>Pterocarpus clade</taxon>
        <taxon>Stylosanthes</taxon>
    </lineage>
</organism>
<dbReference type="Proteomes" id="UP001341840">
    <property type="component" value="Unassembled WGS sequence"/>
</dbReference>
<feature type="compositionally biased region" description="Basic and acidic residues" evidence="2">
    <location>
        <begin position="322"/>
        <end position="338"/>
    </location>
</feature>
<proteinExistence type="predicted"/>
<name>A0ABU6VS54_9FABA</name>
<dbReference type="PROSITE" id="PS50158">
    <property type="entry name" value="ZF_CCHC"/>
    <property type="match status" value="1"/>
</dbReference>
<keyword evidence="1" id="KW-0479">Metal-binding</keyword>
<feature type="compositionally biased region" description="Polar residues" evidence="2">
    <location>
        <begin position="272"/>
        <end position="281"/>
    </location>
</feature>
<evidence type="ECO:0000259" key="3">
    <source>
        <dbReference type="PROSITE" id="PS50158"/>
    </source>
</evidence>
<dbReference type="InterPro" id="IPR001878">
    <property type="entry name" value="Znf_CCHC"/>
</dbReference>
<feature type="compositionally biased region" description="Basic and acidic residues" evidence="2">
    <location>
        <begin position="17"/>
        <end position="30"/>
    </location>
</feature>
<gene>
    <name evidence="4" type="ORF">PIB30_076413</name>
</gene>
<accession>A0ABU6VS54</accession>